<evidence type="ECO:0000313" key="3">
    <source>
        <dbReference type="Proteomes" id="UP000006671"/>
    </source>
</evidence>
<dbReference type="OMA" id="KFREEMH"/>
<organism evidence="3">
    <name type="scientific">Naegleria gruberi</name>
    <name type="common">Amoeba</name>
    <dbReference type="NCBI Taxonomy" id="5762"/>
    <lineage>
        <taxon>Eukaryota</taxon>
        <taxon>Discoba</taxon>
        <taxon>Heterolobosea</taxon>
        <taxon>Tetramitia</taxon>
        <taxon>Eutetramitia</taxon>
        <taxon>Vahlkampfiidae</taxon>
        <taxon>Naegleria</taxon>
    </lineage>
</organism>
<gene>
    <name evidence="2" type="ORF">NAEGRDRAFT_45306</name>
</gene>
<accession>D2UX83</accession>
<proteinExistence type="predicted"/>
<feature type="region of interest" description="Disordered" evidence="1">
    <location>
        <begin position="247"/>
        <end position="269"/>
    </location>
</feature>
<dbReference type="OrthoDB" id="10259945at2759"/>
<evidence type="ECO:0000313" key="2">
    <source>
        <dbReference type="EMBL" id="EFC50883.1"/>
    </source>
</evidence>
<dbReference type="GeneID" id="8863700"/>
<dbReference type="KEGG" id="ngr:NAEGRDRAFT_45306"/>
<protein>
    <submittedName>
        <fullName evidence="2">Predicted protein</fullName>
    </submittedName>
</protein>
<name>D2UX83_NAEGR</name>
<dbReference type="Proteomes" id="UP000006671">
    <property type="component" value="Unassembled WGS sequence"/>
</dbReference>
<reference evidence="2 3" key="1">
    <citation type="journal article" date="2010" name="Cell">
        <title>The genome of Naegleria gruberi illuminates early eukaryotic versatility.</title>
        <authorList>
            <person name="Fritz-Laylin L.K."/>
            <person name="Prochnik S.E."/>
            <person name="Ginger M.L."/>
            <person name="Dacks J.B."/>
            <person name="Carpenter M.L."/>
            <person name="Field M.C."/>
            <person name="Kuo A."/>
            <person name="Paredez A."/>
            <person name="Chapman J."/>
            <person name="Pham J."/>
            <person name="Shu S."/>
            <person name="Neupane R."/>
            <person name="Cipriano M."/>
            <person name="Mancuso J."/>
            <person name="Tu H."/>
            <person name="Salamov A."/>
            <person name="Lindquist E."/>
            <person name="Shapiro H."/>
            <person name="Lucas S."/>
            <person name="Grigoriev I.V."/>
            <person name="Cande W.Z."/>
            <person name="Fulton C."/>
            <person name="Rokhsar D.S."/>
            <person name="Dawson S.C."/>
        </authorList>
    </citation>
    <scope>NUCLEOTIDE SEQUENCE [LARGE SCALE GENOMIC DNA]</scope>
    <source>
        <strain evidence="2 3">NEG-M</strain>
    </source>
</reference>
<feature type="compositionally biased region" description="Basic and acidic residues" evidence="1">
    <location>
        <begin position="247"/>
        <end position="257"/>
    </location>
</feature>
<dbReference type="InParanoid" id="D2UX83"/>
<keyword evidence="3" id="KW-1185">Reference proteome</keyword>
<evidence type="ECO:0000256" key="1">
    <source>
        <dbReference type="SAM" id="MobiDB-lite"/>
    </source>
</evidence>
<dbReference type="AlphaFoldDB" id="D2UX83"/>
<dbReference type="EMBL" id="GG738845">
    <property type="protein sequence ID" value="EFC50883.1"/>
    <property type="molecule type" value="Genomic_DNA"/>
</dbReference>
<sequence>MNPQRIKQTVDKLRSIPLRQHWDKIKFEVKWRWEDIKHEHSAGIPNDPGEPEPKKIPLSAQPKIIRDTLVDTFTEIKDGVMYYVNMFKKNNESWDSQYREEVGESMVIPRNDKKENQQEPEKQFTNSLHDWEKFQTKFQHIVRSRFMLVQTCIRQFMIGYNEGMGRDIESFKKRKELSDLLGTNQMFNKDQWMDQVKNVASGIKKFREEMHDIAVIKDDDQLLKEDLQKAELISQQDSKVLLNNEINEKSPSNHDETNNNNNTIQNKSS</sequence>
<dbReference type="RefSeq" id="XP_002683627.1">
    <property type="nucleotide sequence ID" value="XM_002683581.1"/>
</dbReference>
<dbReference type="VEuPathDB" id="AmoebaDB:NAEGRDRAFT_45306"/>